<dbReference type="InterPro" id="IPR000182">
    <property type="entry name" value="GNAT_dom"/>
</dbReference>
<feature type="domain" description="N-acetyltransferase" evidence="1">
    <location>
        <begin position="7"/>
        <end position="171"/>
    </location>
</feature>
<evidence type="ECO:0000313" key="2">
    <source>
        <dbReference type="EMBL" id="MBM7837317.1"/>
    </source>
</evidence>
<name>A0ABS2SP72_9BACI</name>
<reference evidence="2" key="1">
    <citation type="submission" date="2021-01" db="EMBL/GenBank/DDBJ databases">
        <title>Genomic Encyclopedia of Type Strains, Phase IV (KMG-IV): sequencing the most valuable type-strain genomes for metagenomic binning, comparative biology and taxonomic classification.</title>
        <authorList>
            <person name="Goeker M."/>
        </authorList>
    </citation>
    <scope>NUCLEOTIDE SEQUENCE</scope>
    <source>
        <strain evidence="2">DSM 21943</strain>
    </source>
</reference>
<dbReference type="Pfam" id="PF00583">
    <property type="entry name" value="Acetyltransf_1"/>
    <property type="match status" value="1"/>
</dbReference>
<dbReference type="RefSeq" id="WP_204464229.1">
    <property type="nucleotide sequence ID" value="NZ_JAFBCV010000001.1"/>
</dbReference>
<dbReference type="InterPro" id="IPR016181">
    <property type="entry name" value="Acyl_CoA_acyltransferase"/>
</dbReference>
<keyword evidence="3" id="KW-1185">Reference proteome</keyword>
<comment type="caution">
    <text evidence="2">The sequence shown here is derived from an EMBL/GenBank/DDBJ whole genome shotgun (WGS) entry which is preliminary data.</text>
</comment>
<evidence type="ECO:0000259" key="1">
    <source>
        <dbReference type="PROSITE" id="PS51186"/>
    </source>
</evidence>
<dbReference type="Proteomes" id="UP001179280">
    <property type="component" value="Unassembled WGS sequence"/>
</dbReference>
<evidence type="ECO:0000313" key="3">
    <source>
        <dbReference type="Proteomes" id="UP001179280"/>
    </source>
</evidence>
<dbReference type="PROSITE" id="PS51186">
    <property type="entry name" value="GNAT"/>
    <property type="match status" value="1"/>
</dbReference>
<sequence>MEMTEDFAIRPFQMDVDSIDELTRLLNVSYKQLSDLGLRYLATHQDSTITRERIDGAHCLIALKDNRIIGTISFYKPGMKHGCPWYERDTVGVVGQYAVHPDYQGLGLGTLLLNRVETYAFQTGLKELALDTAEPAAHLRSIYEKKGYRFIEFANWDVTNYRSVILSKTLPSKRENTQ</sequence>
<protein>
    <submittedName>
        <fullName evidence="2">GNAT superfamily N-acetyltransferase</fullName>
    </submittedName>
</protein>
<accession>A0ABS2SP72</accession>
<proteinExistence type="predicted"/>
<dbReference type="SUPFAM" id="SSF55729">
    <property type="entry name" value="Acyl-CoA N-acyltransferases (Nat)"/>
    <property type="match status" value="1"/>
</dbReference>
<dbReference type="PANTHER" id="PTHR43617">
    <property type="entry name" value="L-AMINO ACID N-ACETYLTRANSFERASE"/>
    <property type="match status" value="1"/>
</dbReference>
<dbReference type="Gene3D" id="3.40.630.30">
    <property type="match status" value="1"/>
</dbReference>
<dbReference type="CDD" id="cd04301">
    <property type="entry name" value="NAT_SF"/>
    <property type="match status" value="1"/>
</dbReference>
<gene>
    <name evidence="2" type="ORF">JOC54_000548</name>
</gene>
<organism evidence="2 3">
    <name type="scientific">Shouchella xiaoxiensis</name>
    <dbReference type="NCBI Taxonomy" id="766895"/>
    <lineage>
        <taxon>Bacteria</taxon>
        <taxon>Bacillati</taxon>
        <taxon>Bacillota</taxon>
        <taxon>Bacilli</taxon>
        <taxon>Bacillales</taxon>
        <taxon>Bacillaceae</taxon>
        <taxon>Shouchella</taxon>
    </lineage>
</organism>
<dbReference type="EMBL" id="JAFBCV010000001">
    <property type="protein sequence ID" value="MBM7837317.1"/>
    <property type="molecule type" value="Genomic_DNA"/>
</dbReference>
<dbReference type="InterPro" id="IPR050276">
    <property type="entry name" value="MshD_Acetyltransferase"/>
</dbReference>